<sequence>MDGINVVLDFWFGQDVGGVVDDARTAKSQAKLWWSKSEALDTSIRDQFADLNAQAMRGELDGWQHTAEGRLALIILCDQFPRNMYRATPESFACDARARAYTEAGLTVQADRQLRPIQRVFFYLPLEHSEALADQDRAVALYDALRKDVPETQHEIFEGYYQYAIRHREVIQRFGRFPHRNAILGRTSTAEEVQFLSLPGSSF</sequence>
<evidence type="ECO:0000313" key="2">
    <source>
        <dbReference type="Proteomes" id="UP000650424"/>
    </source>
</evidence>
<dbReference type="Gene3D" id="1.20.58.320">
    <property type="entry name" value="TPR-like"/>
    <property type="match status" value="1"/>
</dbReference>
<dbReference type="PANTHER" id="PTHR23004">
    <property type="entry name" value="DOUBLECORTIN DOMAIN CONTAINING 2"/>
    <property type="match status" value="1"/>
</dbReference>
<keyword evidence="2" id="KW-1185">Reference proteome</keyword>
<dbReference type="InterPro" id="IPR010323">
    <property type="entry name" value="DUF924"/>
</dbReference>
<gene>
    <name evidence="1" type="ORF">H8L32_19720</name>
</gene>
<dbReference type="RefSeq" id="WP_186948981.1">
    <property type="nucleotide sequence ID" value="NZ_JACOGF010000011.1"/>
</dbReference>
<proteinExistence type="predicted"/>
<dbReference type="SUPFAM" id="SSF48452">
    <property type="entry name" value="TPR-like"/>
    <property type="match status" value="1"/>
</dbReference>
<organism evidence="1 2">
    <name type="scientific">Undibacterium hunanense</name>
    <dbReference type="NCBI Taxonomy" id="2762292"/>
    <lineage>
        <taxon>Bacteria</taxon>
        <taxon>Pseudomonadati</taxon>
        <taxon>Pseudomonadota</taxon>
        <taxon>Betaproteobacteria</taxon>
        <taxon>Burkholderiales</taxon>
        <taxon>Oxalobacteraceae</taxon>
        <taxon>Undibacterium</taxon>
    </lineage>
</organism>
<dbReference type="PANTHER" id="PTHR23004:SF7">
    <property type="entry name" value="DUF924-DOMAIN-CONTAINING PROTEIN"/>
    <property type="match status" value="1"/>
</dbReference>
<reference evidence="1 2" key="1">
    <citation type="submission" date="2020-08" db="EMBL/GenBank/DDBJ databases">
        <title>Novel species isolated from subtropical streams in China.</title>
        <authorList>
            <person name="Lu H."/>
        </authorList>
    </citation>
    <scope>NUCLEOTIDE SEQUENCE [LARGE SCALE GENOMIC DNA]</scope>
    <source>
        <strain evidence="1 2">CY18W</strain>
    </source>
</reference>
<dbReference type="Pfam" id="PF06041">
    <property type="entry name" value="DUF924"/>
    <property type="match status" value="1"/>
</dbReference>
<evidence type="ECO:0000313" key="1">
    <source>
        <dbReference type="EMBL" id="MBC3919715.1"/>
    </source>
</evidence>
<dbReference type="Gene3D" id="1.25.40.10">
    <property type="entry name" value="Tetratricopeptide repeat domain"/>
    <property type="match status" value="1"/>
</dbReference>
<dbReference type="InterPro" id="IPR011990">
    <property type="entry name" value="TPR-like_helical_dom_sf"/>
</dbReference>
<protein>
    <submittedName>
        <fullName evidence="1">DUF924 domain-containing protein</fullName>
    </submittedName>
</protein>
<accession>A0ABR6ZV29</accession>
<name>A0ABR6ZV29_9BURK</name>
<dbReference type="Proteomes" id="UP000650424">
    <property type="component" value="Unassembled WGS sequence"/>
</dbReference>
<dbReference type="EMBL" id="JACOGF010000011">
    <property type="protein sequence ID" value="MBC3919715.1"/>
    <property type="molecule type" value="Genomic_DNA"/>
</dbReference>
<comment type="caution">
    <text evidence="1">The sequence shown here is derived from an EMBL/GenBank/DDBJ whole genome shotgun (WGS) entry which is preliminary data.</text>
</comment>